<organism evidence="1">
    <name type="scientific">uncultured Caudovirales phage</name>
    <dbReference type="NCBI Taxonomy" id="2100421"/>
    <lineage>
        <taxon>Viruses</taxon>
        <taxon>Duplodnaviria</taxon>
        <taxon>Heunggongvirae</taxon>
        <taxon>Uroviricota</taxon>
        <taxon>Caudoviricetes</taxon>
        <taxon>Peduoviridae</taxon>
        <taxon>Maltschvirus</taxon>
        <taxon>Maltschvirus maltsch</taxon>
    </lineage>
</organism>
<evidence type="ECO:0000313" key="1">
    <source>
        <dbReference type="EMBL" id="CAB4218929.1"/>
    </source>
</evidence>
<gene>
    <name evidence="1" type="ORF">UFOVP1605_58</name>
</gene>
<sequence length="61" mass="6837">MKAEILSITPKTAADYLLSNNSNRIVNKQRVSLYAKIMSDGEWSLNGESIKFSVEESFPTI</sequence>
<reference evidence="1" key="1">
    <citation type="submission" date="2020-05" db="EMBL/GenBank/DDBJ databases">
        <authorList>
            <person name="Chiriac C."/>
            <person name="Salcher M."/>
            <person name="Ghai R."/>
            <person name="Kavagutti S V."/>
        </authorList>
    </citation>
    <scope>NUCLEOTIDE SEQUENCE</scope>
</reference>
<name>A0A6J5SUD9_9CAUD</name>
<dbReference type="EMBL" id="LR797468">
    <property type="protein sequence ID" value="CAB4218929.1"/>
    <property type="molecule type" value="Genomic_DNA"/>
</dbReference>
<protein>
    <submittedName>
        <fullName evidence="1">Uncharacterized protein</fullName>
    </submittedName>
</protein>
<accession>A0A6J5SUD9</accession>
<proteinExistence type="predicted"/>